<feature type="binding site" evidence="10">
    <location>
        <position position="326"/>
    </location>
    <ligand>
        <name>substrate</name>
    </ligand>
</feature>
<feature type="compositionally biased region" description="Low complexity" evidence="12">
    <location>
        <begin position="1087"/>
        <end position="1097"/>
    </location>
</feature>
<dbReference type="GO" id="GO:0017005">
    <property type="term" value="F:3'-tyrosyl-DNA phosphodiesterase activity"/>
    <property type="evidence" value="ECO:0007669"/>
    <property type="project" value="TreeGrafter"/>
</dbReference>
<keyword evidence="4" id="KW-0227">DNA damage</keyword>
<feature type="region of interest" description="Disordered" evidence="12">
    <location>
        <begin position="1130"/>
        <end position="1162"/>
    </location>
</feature>
<feature type="compositionally biased region" description="Low complexity" evidence="12">
    <location>
        <begin position="821"/>
        <end position="838"/>
    </location>
</feature>
<evidence type="ECO:0000256" key="6">
    <source>
        <dbReference type="ARBA" id="ARBA00022839"/>
    </source>
</evidence>
<feature type="compositionally biased region" description="Pro residues" evidence="12">
    <location>
        <begin position="1025"/>
        <end position="1037"/>
    </location>
</feature>
<dbReference type="GO" id="GO:0005634">
    <property type="term" value="C:nucleus"/>
    <property type="evidence" value="ECO:0007669"/>
    <property type="project" value="UniProtKB-SubCell"/>
</dbReference>
<keyword evidence="3" id="KW-0540">Nuclease</keyword>
<dbReference type="Gene3D" id="3.30.870.10">
    <property type="entry name" value="Endonuclease Chain A"/>
    <property type="match status" value="2"/>
</dbReference>
<feature type="region of interest" description="Disordered" evidence="12">
    <location>
        <begin position="1085"/>
        <end position="1112"/>
    </location>
</feature>
<evidence type="ECO:0000256" key="7">
    <source>
        <dbReference type="ARBA" id="ARBA00023204"/>
    </source>
</evidence>
<keyword evidence="14" id="KW-1185">Reference proteome</keyword>
<feature type="region of interest" description="Disordered" evidence="12">
    <location>
        <begin position="935"/>
        <end position="970"/>
    </location>
</feature>
<evidence type="ECO:0000256" key="3">
    <source>
        <dbReference type="ARBA" id="ARBA00022722"/>
    </source>
</evidence>
<feature type="region of interest" description="Disordered" evidence="12">
    <location>
        <begin position="811"/>
        <end position="838"/>
    </location>
</feature>
<accession>A0AAD5T7Z7</accession>
<keyword evidence="8" id="KW-0539">Nucleus</keyword>
<feature type="compositionally biased region" description="Low complexity" evidence="12">
    <location>
        <begin position="1007"/>
        <end position="1024"/>
    </location>
</feature>
<protein>
    <submittedName>
        <fullName evidence="13">Tyrosyl-DNA phosphodiesterase 1</fullName>
    </submittedName>
</protein>
<comment type="caution">
    <text evidence="13">The sequence shown here is derived from an EMBL/GenBank/DDBJ whole genome shotgun (WGS) entry which is preliminary data.</text>
</comment>
<feature type="binding site" evidence="10">
    <location>
        <position position="69"/>
    </location>
    <ligand>
        <name>substrate</name>
    </ligand>
</feature>
<dbReference type="GO" id="GO:0006281">
    <property type="term" value="P:DNA repair"/>
    <property type="evidence" value="ECO:0007669"/>
    <property type="project" value="UniProtKB-KW"/>
</dbReference>
<evidence type="ECO:0000256" key="4">
    <source>
        <dbReference type="ARBA" id="ARBA00022763"/>
    </source>
</evidence>
<dbReference type="Pfam" id="PF06087">
    <property type="entry name" value="Tyr-DNA_phospho"/>
    <property type="match status" value="1"/>
</dbReference>
<comment type="similarity">
    <text evidence="2">Belongs to the tyrosyl-DNA phosphodiesterase family.</text>
</comment>
<feature type="compositionally biased region" description="Basic and acidic residues" evidence="12">
    <location>
        <begin position="935"/>
        <end position="958"/>
    </location>
</feature>
<organism evidence="13 14">
    <name type="scientific">Physocladia obscura</name>
    <dbReference type="NCBI Taxonomy" id="109957"/>
    <lineage>
        <taxon>Eukaryota</taxon>
        <taxon>Fungi</taxon>
        <taxon>Fungi incertae sedis</taxon>
        <taxon>Chytridiomycota</taxon>
        <taxon>Chytridiomycota incertae sedis</taxon>
        <taxon>Chytridiomycetes</taxon>
        <taxon>Chytridiales</taxon>
        <taxon>Chytriomycetaceae</taxon>
        <taxon>Physocladia</taxon>
    </lineage>
</organism>
<proteinExistence type="inferred from homology"/>
<dbReference type="PANTHER" id="PTHR12415:SF0">
    <property type="entry name" value="TYROSYL-DNA PHOSPHODIESTERASE 1"/>
    <property type="match status" value="1"/>
</dbReference>
<dbReference type="PANTHER" id="PTHR12415">
    <property type="entry name" value="TYROSYL-DNA PHOSPHODIESTERASE 1"/>
    <property type="match status" value="1"/>
</dbReference>
<evidence type="ECO:0000313" key="13">
    <source>
        <dbReference type="EMBL" id="KAJ3133166.1"/>
    </source>
</evidence>
<dbReference type="InterPro" id="IPR010347">
    <property type="entry name" value="Tdp1"/>
</dbReference>
<evidence type="ECO:0000256" key="9">
    <source>
        <dbReference type="PIRSR" id="PIRSR610347-1"/>
    </source>
</evidence>
<reference evidence="13" key="1">
    <citation type="submission" date="2020-05" db="EMBL/GenBank/DDBJ databases">
        <title>Phylogenomic resolution of chytrid fungi.</title>
        <authorList>
            <person name="Stajich J.E."/>
            <person name="Amses K."/>
            <person name="Simmons R."/>
            <person name="Seto K."/>
            <person name="Myers J."/>
            <person name="Bonds A."/>
            <person name="Quandt C.A."/>
            <person name="Barry K."/>
            <person name="Liu P."/>
            <person name="Grigoriev I."/>
            <person name="Longcore J.E."/>
            <person name="James T.Y."/>
        </authorList>
    </citation>
    <scope>NUCLEOTIDE SEQUENCE</scope>
    <source>
        <strain evidence="13">JEL0513</strain>
    </source>
</reference>
<feature type="active site" description="Proton donor/acceptor" evidence="9">
    <location>
        <position position="324"/>
    </location>
</feature>
<dbReference type="GO" id="GO:0003690">
    <property type="term" value="F:double-stranded DNA binding"/>
    <property type="evidence" value="ECO:0007669"/>
    <property type="project" value="TreeGrafter"/>
</dbReference>
<feature type="site" description="Interaction with DNA" evidence="11">
    <location>
        <position position="349"/>
    </location>
</feature>
<dbReference type="Proteomes" id="UP001211907">
    <property type="component" value="Unassembled WGS sequence"/>
</dbReference>
<evidence type="ECO:0000313" key="14">
    <source>
        <dbReference type="Proteomes" id="UP001211907"/>
    </source>
</evidence>
<dbReference type="Gene3D" id="2.60.40.640">
    <property type="match status" value="1"/>
</dbReference>
<gene>
    <name evidence="13" type="primary">TDP1</name>
    <name evidence="13" type="ORF">HK100_004621</name>
</gene>
<evidence type="ECO:0000256" key="2">
    <source>
        <dbReference type="ARBA" id="ARBA00010205"/>
    </source>
</evidence>
<feature type="active site" description="Nucleophile" evidence="9">
    <location>
        <position position="67"/>
    </location>
</feature>
<evidence type="ECO:0000256" key="11">
    <source>
        <dbReference type="PIRSR" id="PIRSR610347-3"/>
    </source>
</evidence>
<dbReference type="InterPro" id="IPR014752">
    <property type="entry name" value="Arrestin-like_C"/>
</dbReference>
<dbReference type="SUPFAM" id="SSF56024">
    <property type="entry name" value="Phospholipase D/nuclease"/>
    <property type="match status" value="2"/>
</dbReference>
<dbReference type="EMBL" id="JADGJH010000225">
    <property type="protein sequence ID" value="KAJ3133166.1"/>
    <property type="molecule type" value="Genomic_DNA"/>
</dbReference>
<keyword evidence="6" id="KW-0269">Exonuclease</keyword>
<sequence>MLDCDFFFSNIPKASSAAEIVFVVHPSKSALEACELVATAPNSKCLYDHNGKISFIFPRVEAYGTHHSKMMIIFYSDNRAHVIIHTANLVDRDWGKKSQMCWISSLLLPKSESVRRGPNILFEADFFQYLNAYGKSLEDLKIRLKDFDFSHEVGAIVASVPGRHKISKTAGTSNTTENTNQKWGHVRLAHLLKKNFLLDSKDDESTLIAQFSSIGSLGKTNAWLISEFAESLSSSALSVLPITSAANSSQFAAMIMKENVKRKKPKFALVFPTVTEVRDSLQGWSAGNSIPFSNENWQKQKNYMKPILHKWSAEKSERVRAMPHVKTFARVNERTRDIAWLVVSSHNLSRAAWGALELNGSQLFIRSYEIGVLLIPEYFKTSKTQNIRMKAVSAEEMREVLSEIVQPLSHMQSNSDAAEVVIWLPYDLPLIPYDASDEPWRWDVDFVILSTDNMDTATLEFKRLPAVVKSGHTLGNAWLDVVVGASGIEAVAPIVVELVGLAKVSLAIAPTSLFATESLFDHFWLAVLITYSICNSITDDRAAGQLRHITHEDAFATVPFVLADAQTLPAGAHTFSLSLDIPRNLFPTFSYTTVDKSEVYSVRYFLRARIPLKDNKTKAVEHSIRLESRIINARDMPKLELIDFVGPQFGSILSLQARRNQFLPLQPISFLYTHHAPSTMPIANSYLELIQLAGIPGPNGAADRRGIERVISTYEIPGVPASLSHTYTLQLTLPQLPPTIRLGPIDISYVVRVVSTFGNAGHEILGPVDIIVLPDVQPVHIEVGWDDAVEMLEVGSVHRVRPRVIQLVQWTPKTEEPPFEPEQTNQFETQQQQQQQQQEFFHQQQQSFEIRTTSPIGFNSTNSNSPNFKFPQQQSGNFQAHPNQWIGRNDSGSFALPQLDQLQIEQARLILIQQEELERERAETARVREEYLVHQRAQAERERIAAEKRRQEEEERRRVTAQQSVEEELRKEREEMEKLRAQVAALRRAGSGSSVESVAVEFVGLPSQPSSESQELQNQGSSSAPPRPPPPSHPPPGYKERSNSPAPAYDYEETPAEYRRRGSISKAVFIPEPILPDIKFVQEESSKLPTSSSSSPPVNMNPALEARSYPKPAPLEGQSKVYIASLDNSTSNVGNSDKFGSPSASTSLSKSSAGLNPQQQKAHNRLSMFSILSSLPHSAPASITPVTTPIPTGATNEGITKSLLGVEPPSIILPTQSQPTKRKWWFSKHNNNNGPSTLSTSLSRQQSQPSNTYLEDLVSQICEQGSKDYRLSVKRNHRVLMGRPERDANKQRVLRDVEGMLSEILNERKELNSVLETLEAEFLVIDNEIRTTFVSDRKRMLTRQIYDLRDTLSAAIHAHAIANDSELQEHFTIAFRPLREELSQSVFYIGMTHEEGKDLEGVANAIWGDGMKVFDTEVQGVLTKELAKIQPAAHTAFPTGSSSGAVGKKGGTLKKEDVICLRPGCGKHKAGYGASKLFCSTHCEKLMIAEQTRAMRK</sequence>
<feature type="compositionally biased region" description="Low complexity" evidence="12">
    <location>
        <begin position="1141"/>
        <end position="1152"/>
    </location>
</feature>
<keyword evidence="7" id="KW-0234">DNA repair</keyword>
<feature type="region of interest" description="Disordered" evidence="12">
    <location>
        <begin position="1007"/>
        <end position="1058"/>
    </location>
</feature>
<keyword evidence="5" id="KW-0378">Hydrolase</keyword>
<name>A0AAD5T7Z7_9FUNG</name>
<dbReference type="GO" id="GO:0003697">
    <property type="term" value="F:single-stranded DNA binding"/>
    <property type="evidence" value="ECO:0007669"/>
    <property type="project" value="TreeGrafter"/>
</dbReference>
<evidence type="ECO:0000256" key="5">
    <source>
        <dbReference type="ARBA" id="ARBA00022801"/>
    </source>
</evidence>
<comment type="subcellular location">
    <subcellularLocation>
        <location evidence="1">Nucleus</location>
    </subcellularLocation>
</comment>
<evidence type="ECO:0000256" key="12">
    <source>
        <dbReference type="SAM" id="MobiDB-lite"/>
    </source>
</evidence>
<evidence type="ECO:0000256" key="10">
    <source>
        <dbReference type="PIRSR" id="PIRSR610347-2"/>
    </source>
</evidence>
<dbReference type="GO" id="GO:0004527">
    <property type="term" value="F:exonuclease activity"/>
    <property type="evidence" value="ECO:0007669"/>
    <property type="project" value="UniProtKB-KW"/>
</dbReference>
<evidence type="ECO:0000256" key="1">
    <source>
        <dbReference type="ARBA" id="ARBA00004123"/>
    </source>
</evidence>
<evidence type="ECO:0000256" key="8">
    <source>
        <dbReference type="ARBA" id="ARBA00023242"/>
    </source>
</evidence>